<dbReference type="AlphaFoldDB" id="A0A345ZAC9"/>
<dbReference type="PRINTS" id="PR01415">
    <property type="entry name" value="ANKYRIN"/>
</dbReference>
<accession>A0A345ZAC9</accession>
<proteinExistence type="predicted"/>
<dbReference type="Pfam" id="PF12796">
    <property type="entry name" value="Ank_2"/>
    <property type="match status" value="1"/>
</dbReference>
<dbReference type="SMART" id="SM00248">
    <property type="entry name" value="ANK"/>
    <property type="match status" value="4"/>
</dbReference>
<feature type="repeat" description="ANK" evidence="3">
    <location>
        <begin position="186"/>
        <end position="218"/>
    </location>
</feature>
<dbReference type="KEGG" id="cdes:C0J27_00575"/>
<protein>
    <submittedName>
        <fullName evidence="4">Uncharacterized protein</fullName>
    </submittedName>
</protein>
<evidence type="ECO:0000313" key="5">
    <source>
        <dbReference type="Proteomes" id="UP000254834"/>
    </source>
</evidence>
<keyword evidence="1" id="KW-0677">Repeat</keyword>
<evidence type="ECO:0000313" key="4">
    <source>
        <dbReference type="EMBL" id="AXK60246.1"/>
    </source>
</evidence>
<gene>
    <name evidence="4" type="ORF">C0J27_00575</name>
</gene>
<evidence type="ECO:0000256" key="1">
    <source>
        <dbReference type="ARBA" id="ARBA00022737"/>
    </source>
</evidence>
<feature type="repeat" description="ANK" evidence="3">
    <location>
        <begin position="271"/>
        <end position="303"/>
    </location>
</feature>
<dbReference type="PANTHER" id="PTHR24171">
    <property type="entry name" value="ANKYRIN REPEAT DOMAIN-CONTAINING PROTEIN 39-RELATED"/>
    <property type="match status" value="1"/>
</dbReference>
<name>A0A345ZAC9_9BACT</name>
<dbReference type="OrthoDB" id="5657095at2"/>
<dbReference type="InterPro" id="IPR036770">
    <property type="entry name" value="Ankyrin_rpt-contain_sf"/>
</dbReference>
<dbReference type="Pfam" id="PF00023">
    <property type="entry name" value="Ank"/>
    <property type="match status" value="1"/>
</dbReference>
<keyword evidence="5" id="KW-1185">Reference proteome</keyword>
<dbReference type="PROSITE" id="PS50088">
    <property type="entry name" value="ANK_REPEAT"/>
    <property type="match status" value="3"/>
</dbReference>
<evidence type="ECO:0000256" key="2">
    <source>
        <dbReference type="ARBA" id="ARBA00023043"/>
    </source>
</evidence>
<feature type="repeat" description="ANK" evidence="3">
    <location>
        <begin position="153"/>
        <end position="185"/>
    </location>
</feature>
<organism evidence="4 5">
    <name type="scientific">Candidatus Chromulinivorax destructor</name>
    <dbReference type="NCBI Taxonomy" id="2066483"/>
    <lineage>
        <taxon>Bacteria</taxon>
        <taxon>Candidatus Babelota</taxon>
        <taxon>Candidatus Babeliae</taxon>
        <taxon>Candidatus Babeliales</taxon>
        <taxon>Candidatus Chromulinivoraceae</taxon>
        <taxon>Candidatus Chromulinivorax</taxon>
    </lineage>
</organism>
<dbReference type="PROSITE" id="PS50297">
    <property type="entry name" value="ANK_REP_REGION"/>
    <property type="match status" value="3"/>
</dbReference>
<dbReference type="InterPro" id="IPR002110">
    <property type="entry name" value="Ankyrin_rpt"/>
</dbReference>
<dbReference type="Gene3D" id="1.25.40.20">
    <property type="entry name" value="Ankyrin repeat-containing domain"/>
    <property type="match status" value="2"/>
</dbReference>
<dbReference type="SUPFAM" id="SSF48403">
    <property type="entry name" value="Ankyrin repeat"/>
    <property type="match status" value="1"/>
</dbReference>
<dbReference type="EMBL" id="CP025544">
    <property type="protein sequence ID" value="AXK60246.1"/>
    <property type="molecule type" value="Genomic_DNA"/>
</dbReference>
<reference evidence="4 5" key="1">
    <citation type="submission" date="2017-12" db="EMBL/GenBank/DDBJ databases">
        <title>Chromulinavorax destructans is a abundant pathogen of dominant heterotrophic picoflagllates.</title>
        <authorList>
            <person name="Deeg C.M."/>
            <person name="Zimmer M."/>
            <person name="Suttle C.A."/>
        </authorList>
    </citation>
    <scope>NUCLEOTIDE SEQUENCE [LARGE SCALE GENOMIC DNA]</scope>
    <source>
        <strain evidence="4 5">SeV1</strain>
    </source>
</reference>
<evidence type="ECO:0000256" key="3">
    <source>
        <dbReference type="PROSITE-ProRule" id="PRU00023"/>
    </source>
</evidence>
<dbReference type="Proteomes" id="UP000254834">
    <property type="component" value="Chromosome"/>
</dbReference>
<sequence length="340" mass="38384">MIMMKNIHVLILLLSVQSPIFTTQESHVQKSNAQIRNEIIDQATKDLPMLVTCFNFLQEHNVSNQSFHEYVTEHLNHATGLECNFGQTIEKAEDVILAKIRDPFFKTMHHAIHEKKALNTTDDPVLLFMIQHKDGCMNFFIQQWVNQTDPRIDNGTLLHQAIAKKNLECVDLLITLGANINTQNKSGWTPLYAATFYNHTEIADILIATGADLNIPDHVGETALHCATLADLNTPEVYRQTTLDYTKLTNSEKIALKLIAAGADLNCKDKYGCTPLYRAYSSCKIVIVQMLITAGAHINIKNNEGNTIDDNIFSPEIHALFKQVRQKNDDQKIAIFENQI</sequence>
<keyword evidence="2 3" id="KW-0040">ANK repeat</keyword>